<evidence type="ECO:0000256" key="1">
    <source>
        <dbReference type="ARBA" id="ARBA00010312"/>
    </source>
</evidence>
<dbReference type="InterPro" id="IPR009010">
    <property type="entry name" value="Asp_de-COase-like_dom_sf"/>
</dbReference>
<evidence type="ECO:0000256" key="6">
    <source>
        <dbReference type="ARBA" id="ARBA00023002"/>
    </source>
</evidence>
<dbReference type="PROSITE" id="PS51257">
    <property type="entry name" value="PROKAR_LIPOPROTEIN"/>
    <property type="match status" value="1"/>
</dbReference>
<dbReference type="SUPFAM" id="SSF53706">
    <property type="entry name" value="Formate dehydrogenase/DMSO reductase, domains 1-3"/>
    <property type="match status" value="1"/>
</dbReference>
<gene>
    <name evidence="10" type="ORF">FXF49_01535</name>
</gene>
<evidence type="ECO:0000256" key="3">
    <source>
        <dbReference type="ARBA" id="ARBA00022505"/>
    </source>
</evidence>
<evidence type="ECO:0000256" key="7">
    <source>
        <dbReference type="ARBA" id="ARBA00023004"/>
    </source>
</evidence>
<dbReference type="PANTHER" id="PTHR43742:SF9">
    <property type="entry name" value="TETRATHIONATE REDUCTASE SUBUNIT A"/>
    <property type="match status" value="1"/>
</dbReference>
<keyword evidence="6" id="KW-0560">Oxidoreductase</keyword>
<dbReference type="Pfam" id="PF04879">
    <property type="entry name" value="Molybdop_Fe4S4"/>
    <property type="match status" value="1"/>
</dbReference>
<proteinExistence type="inferred from homology"/>
<comment type="caution">
    <text evidence="10">The sequence shown here is derived from an EMBL/GenBank/DDBJ whole genome shotgun (WGS) entry which is preliminary data.</text>
</comment>
<dbReference type="EMBL" id="VSIV01000045">
    <property type="protein sequence ID" value="TYB35212.1"/>
    <property type="molecule type" value="Genomic_DNA"/>
</dbReference>
<dbReference type="PROSITE" id="PS51669">
    <property type="entry name" value="4FE4S_MOW_BIS_MGD"/>
    <property type="match status" value="1"/>
</dbReference>
<dbReference type="Pfam" id="PF00384">
    <property type="entry name" value="Molybdopterin"/>
    <property type="match status" value="1"/>
</dbReference>
<keyword evidence="2" id="KW-0004">4Fe-4S</keyword>
<accession>A0A5D0MRD2</accession>
<comment type="similarity">
    <text evidence="1">Belongs to the prokaryotic molybdopterin-containing oxidoreductase family.</text>
</comment>
<protein>
    <submittedName>
        <fullName evidence="10">Molybdopterin-dependent oxidoreductase</fullName>
    </submittedName>
</protein>
<dbReference type="GO" id="GO:0051539">
    <property type="term" value="F:4 iron, 4 sulfur cluster binding"/>
    <property type="evidence" value="ECO:0007669"/>
    <property type="project" value="UniProtKB-KW"/>
</dbReference>
<dbReference type="AlphaFoldDB" id="A0A5D0MRD2"/>
<organism evidence="10 11">
    <name type="scientific">Flexistipes sinusarabici</name>
    <dbReference type="NCBI Taxonomy" id="2352"/>
    <lineage>
        <taxon>Bacteria</taxon>
        <taxon>Pseudomonadati</taxon>
        <taxon>Deferribacterota</taxon>
        <taxon>Deferribacteres</taxon>
        <taxon>Deferribacterales</taxon>
        <taxon>Flexistipitaceae</taxon>
        <taxon>Flexistipes</taxon>
    </lineage>
</organism>
<dbReference type="InterPro" id="IPR006311">
    <property type="entry name" value="TAT_signal"/>
</dbReference>
<dbReference type="GO" id="GO:0016491">
    <property type="term" value="F:oxidoreductase activity"/>
    <property type="evidence" value="ECO:0007669"/>
    <property type="project" value="UniProtKB-KW"/>
</dbReference>
<dbReference type="Gene3D" id="2.20.25.90">
    <property type="entry name" value="ADC-like domains"/>
    <property type="match status" value="1"/>
</dbReference>
<evidence type="ECO:0000256" key="2">
    <source>
        <dbReference type="ARBA" id="ARBA00022485"/>
    </source>
</evidence>
<keyword evidence="3" id="KW-0500">Molybdenum</keyword>
<evidence type="ECO:0000256" key="4">
    <source>
        <dbReference type="ARBA" id="ARBA00022723"/>
    </source>
</evidence>
<dbReference type="InterPro" id="IPR050612">
    <property type="entry name" value="Prok_Mopterin_Oxidored"/>
</dbReference>
<sequence length="843" mass="95030">MKIRRREFLKASAAVATVTALGCGTKLNALEKTDKTVSPYGKNKGEWIPTTCQGCTTWDPIQVYVQNGRAVKVRGNEYSKMNSGYCCARGHLGLQQVYDPDRVKVPMKRTNPKKGRFEDPKFVPISWDEALNTIADNMMKLRNNGEAHKYVCFRGRYTYTRDIIYSSMTKIFGSSNNISHSAICAEADKSGPFFTEGLWDYRDYDLTNTKYLVCWGADPLRSNRQVPTAINKIGEVMDRATVVAVDPTLTTIGAKANEWMPVKPGEDGALAVAIAHVILREGLWYKEFVGDFKDGKNRFKLGEEVDESTFKGNYTHGLVKWWNIELKDKTPEWAERITGVKADQIYRVARGMGAAAPKVAVWLGPGAAMHIRGTYSSMAIHALNGLMGSTDNIGGPMAKISPPYNHTPSIKKYQDTISKNKPHVKIDQRGYLKFPALKKGKSGGGVVTNNAADGILQENPMEIKMVLGYMNNFNFSGTEGQRWDKALAKVPFTVHLSTHASEFSMFADIVLPAATTTFEKWAWLKTKANRIGTGTLLQPVVEPIWEAKIDESEIPYMIAEKLAERGFDNLLEYYQNEFKDPDTGKKPTNEREFAEYATKYYLAPMWQGHDKGGDSFKSWEEFRKIGVWNSDPYPYRKRWGKFKTKTHQFEFYSETLKEALAKHAKKHNVDVNKVLEVTNYTARDEKAFVPHYEEPYRYGSKSAYPFTFIDSRSKLNKEGRSANCPWMQEFRVIDVGDERWDNVLKMNPDDAKRLGLKNGDMVKITTVVTSRKIKVKLSEGVRPGTVLSTYGQGHTAYGRIASKKFGKEGFGMNNNDLMPADYDRLSGSTARNGGFVGVRIEKV</sequence>
<dbReference type="Gene3D" id="3.40.228.10">
    <property type="entry name" value="Dimethylsulfoxide Reductase, domain 2"/>
    <property type="match status" value="1"/>
</dbReference>
<dbReference type="RefSeq" id="WP_303700155.1">
    <property type="nucleotide sequence ID" value="NZ_VSIV01000045.1"/>
</dbReference>
<dbReference type="SMART" id="SM00926">
    <property type="entry name" value="Molybdop_Fe4S4"/>
    <property type="match status" value="1"/>
</dbReference>
<reference evidence="10 11" key="1">
    <citation type="submission" date="2019-08" db="EMBL/GenBank/DDBJ databases">
        <title>Genomic characterization of a novel candidate phylum (ARYD3) from a high temperature, high salinity tertiary oil reservoir in north central Oklahoma, USA.</title>
        <authorList>
            <person name="Youssef N.H."/>
            <person name="Yadav A."/>
            <person name="Elshahed M.S."/>
        </authorList>
    </citation>
    <scope>NUCLEOTIDE SEQUENCE [LARGE SCALE GENOMIC DNA]</scope>
    <source>
        <strain evidence="10">ARYD1</strain>
    </source>
</reference>
<keyword evidence="8" id="KW-0411">Iron-sulfur</keyword>
<evidence type="ECO:0000313" key="10">
    <source>
        <dbReference type="EMBL" id="TYB35212.1"/>
    </source>
</evidence>
<dbReference type="GO" id="GO:0046872">
    <property type="term" value="F:metal ion binding"/>
    <property type="evidence" value="ECO:0007669"/>
    <property type="project" value="UniProtKB-KW"/>
</dbReference>
<dbReference type="PANTHER" id="PTHR43742">
    <property type="entry name" value="TRIMETHYLAMINE-N-OXIDE REDUCTASE"/>
    <property type="match status" value="1"/>
</dbReference>
<feature type="domain" description="4Fe-4S Mo/W bis-MGD-type" evidence="9">
    <location>
        <begin position="45"/>
        <end position="101"/>
    </location>
</feature>
<dbReference type="CDD" id="cd02757">
    <property type="entry name" value="MopB_Arsenate-R"/>
    <property type="match status" value="1"/>
</dbReference>
<dbReference type="Gene3D" id="2.40.40.20">
    <property type="match status" value="1"/>
</dbReference>
<dbReference type="PROSITE" id="PS51318">
    <property type="entry name" value="TAT"/>
    <property type="match status" value="1"/>
</dbReference>
<dbReference type="Proteomes" id="UP000323337">
    <property type="component" value="Unassembled WGS sequence"/>
</dbReference>
<dbReference type="GO" id="GO:0043546">
    <property type="term" value="F:molybdopterin cofactor binding"/>
    <property type="evidence" value="ECO:0007669"/>
    <property type="project" value="InterPro"/>
</dbReference>
<dbReference type="SUPFAM" id="SSF50692">
    <property type="entry name" value="ADC-like"/>
    <property type="match status" value="1"/>
</dbReference>
<dbReference type="Pfam" id="PF01568">
    <property type="entry name" value="Molydop_binding"/>
    <property type="match status" value="1"/>
</dbReference>
<keyword evidence="5" id="KW-0732">Signal</keyword>
<evidence type="ECO:0000256" key="8">
    <source>
        <dbReference type="ARBA" id="ARBA00023014"/>
    </source>
</evidence>
<dbReference type="Gene3D" id="3.40.50.740">
    <property type="match status" value="1"/>
</dbReference>
<evidence type="ECO:0000259" key="9">
    <source>
        <dbReference type="PROSITE" id="PS51669"/>
    </source>
</evidence>
<dbReference type="InterPro" id="IPR006657">
    <property type="entry name" value="MoPterin_dinucl-bd_dom"/>
</dbReference>
<evidence type="ECO:0000313" key="11">
    <source>
        <dbReference type="Proteomes" id="UP000323337"/>
    </source>
</evidence>
<keyword evidence="4" id="KW-0479">Metal-binding</keyword>
<name>A0A5D0MRD2_FLESI</name>
<evidence type="ECO:0000256" key="5">
    <source>
        <dbReference type="ARBA" id="ARBA00022729"/>
    </source>
</evidence>
<keyword evidence="7" id="KW-0408">Iron</keyword>
<dbReference type="InterPro" id="IPR006656">
    <property type="entry name" value="Mopterin_OxRdtase"/>
</dbReference>
<dbReference type="InterPro" id="IPR006963">
    <property type="entry name" value="Mopterin_OxRdtase_4Fe-4S_dom"/>
</dbReference>